<keyword evidence="1" id="KW-0175">Coiled coil</keyword>
<name>A0A1Q6DX86_METT1</name>
<dbReference type="Gene3D" id="1.10.645.10">
    <property type="entry name" value="Cytochrome-c3 Hydrogenase, chain B"/>
    <property type="match status" value="1"/>
</dbReference>
<dbReference type="Pfam" id="PF00346">
    <property type="entry name" value="Complex1_49kDa"/>
    <property type="match status" value="1"/>
</dbReference>
<accession>A0A1Q6DX86</accession>
<dbReference type="InterPro" id="IPR001135">
    <property type="entry name" value="NADH_Q_OxRdtase_suD"/>
</dbReference>
<dbReference type="GO" id="GO:0051287">
    <property type="term" value="F:NAD binding"/>
    <property type="evidence" value="ECO:0007669"/>
    <property type="project" value="InterPro"/>
</dbReference>
<dbReference type="STRING" id="1903181.BTN85_1475"/>
<proteinExistence type="inferred from homology"/>
<reference evidence="3" key="1">
    <citation type="submission" date="2016-12" db="EMBL/GenBank/DDBJ databases">
        <title>Discovery of methanogenic haloarchaea.</title>
        <authorList>
            <person name="Sorokin D.Y."/>
            <person name="Makarova K.S."/>
            <person name="Abbas B."/>
            <person name="Ferrer M."/>
            <person name="Golyshin P.N."/>
        </authorList>
    </citation>
    <scope>NUCLEOTIDE SEQUENCE [LARGE SCALE GENOMIC DNA]</scope>
    <source>
        <strain evidence="3">HMET1</strain>
    </source>
</reference>
<dbReference type="GO" id="GO:0016651">
    <property type="term" value="F:oxidoreductase activity, acting on NAD(P)H"/>
    <property type="evidence" value="ECO:0007669"/>
    <property type="project" value="InterPro"/>
</dbReference>
<gene>
    <name evidence="3" type="ORF">BTN85_1475</name>
</gene>
<feature type="domain" description="NADH-quinone oxidoreductase subunit D" evidence="2">
    <location>
        <begin position="119"/>
        <end position="366"/>
    </location>
</feature>
<keyword evidence="4" id="KW-1185">Reference proteome</keyword>
<dbReference type="GO" id="GO:0048038">
    <property type="term" value="F:quinone binding"/>
    <property type="evidence" value="ECO:0007669"/>
    <property type="project" value="InterPro"/>
</dbReference>
<evidence type="ECO:0000259" key="2">
    <source>
        <dbReference type="Pfam" id="PF00346"/>
    </source>
</evidence>
<dbReference type="SUPFAM" id="SSF56762">
    <property type="entry name" value="HydB/Nqo4-like"/>
    <property type="match status" value="1"/>
</dbReference>
<dbReference type="EMBL" id="MSDW01000001">
    <property type="protein sequence ID" value="OKY78970.1"/>
    <property type="molecule type" value="Genomic_DNA"/>
</dbReference>
<dbReference type="FunCoup" id="A0A1Q6DX86">
    <property type="interactions" value="40"/>
</dbReference>
<dbReference type="Proteomes" id="UP000185744">
    <property type="component" value="Unassembled WGS sequence"/>
</dbReference>
<dbReference type="HAMAP" id="MF_01358">
    <property type="entry name" value="NDH1_NuoD"/>
    <property type="match status" value="1"/>
</dbReference>
<dbReference type="InParanoid" id="A0A1Q6DX86"/>
<dbReference type="InterPro" id="IPR029014">
    <property type="entry name" value="NiFe-Hase_large"/>
</dbReference>
<evidence type="ECO:0000256" key="1">
    <source>
        <dbReference type="SAM" id="Coils"/>
    </source>
</evidence>
<sequence length="366" mass="41831">MTKEMEIHIGPQGPQQPGPYQLFLTVDEEEIVDAEIDIGYVHKGVEKIAENRTYTGFIPLSDRVCYVDSVNNNQFYCQAIEELAGIEVSERAKYLRVLFMEMQRLISHYVWLGEWLSELGWFSFLLWGFRDREHILKLFEETIGGRLNMSTHRVGGVRKDITEDMIQNIYEEVETIEERVKEYKDILTDNSVFINRTKDVGKMSEREAKELGVVGPVIRGSGVQTDIRKLDPYAAYDQLNFDVPSYKGGDAYARTMVRLDEMLESIKIIRQVLDDLPEGDPTPPDEIPLLNINPPEGEVYTRVEAARGEFRAYLVSDGSDQPYRLKMSGPTYSNMQPLPKLLVGEYIADLYAIAGSLDFCVSEADR</sequence>
<dbReference type="PANTHER" id="PTHR11993">
    <property type="entry name" value="NADH-UBIQUINONE OXIDOREDUCTASE 49 KDA SUBUNIT"/>
    <property type="match status" value="1"/>
</dbReference>
<dbReference type="InterPro" id="IPR022885">
    <property type="entry name" value="NDH1_su_D/H"/>
</dbReference>
<organism evidence="3 4">
    <name type="scientific">Methanohalarchaeum thermophilum</name>
    <dbReference type="NCBI Taxonomy" id="1903181"/>
    <lineage>
        <taxon>Archaea</taxon>
        <taxon>Methanobacteriati</taxon>
        <taxon>Methanobacteriota</taxon>
        <taxon>Methanonatronarchaeia</taxon>
        <taxon>Methanonatronarchaeales</taxon>
        <taxon>Methanonatronarchaeaceae</taxon>
        <taxon>Candidatus Methanohalarchaeum</taxon>
    </lineage>
</organism>
<dbReference type="PANTHER" id="PTHR11993:SF10">
    <property type="entry name" value="NADH DEHYDROGENASE [UBIQUINONE] IRON-SULFUR PROTEIN 2, MITOCHONDRIAL"/>
    <property type="match status" value="1"/>
</dbReference>
<evidence type="ECO:0000313" key="4">
    <source>
        <dbReference type="Proteomes" id="UP000185744"/>
    </source>
</evidence>
<dbReference type="AlphaFoldDB" id="A0A1Q6DX86"/>
<evidence type="ECO:0000313" key="3">
    <source>
        <dbReference type="EMBL" id="OKY78970.1"/>
    </source>
</evidence>
<feature type="coiled-coil region" evidence="1">
    <location>
        <begin position="159"/>
        <end position="186"/>
    </location>
</feature>
<comment type="caution">
    <text evidence="3">The sequence shown here is derived from an EMBL/GenBank/DDBJ whole genome shotgun (WGS) entry which is preliminary data.</text>
</comment>
<protein>
    <submittedName>
        <fullName evidence="3">NADH dehydrogenase subunit D</fullName>
    </submittedName>
</protein>